<accession>A0A926IEI7</accession>
<dbReference type="EMBL" id="JACRSY010000029">
    <property type="protein sequence ID" value="MBC8580837.1"/>
    <property type="molecule type" value="Genomic_DNA"/>
</dbReference>
<proteinExistence type="predicted"/>
<sequence>MTLWMAVTADKYELPIAVADTGLELGRMLGISSSAITHAMKRGYGKRHTQRYLKVELQEEETTL</sequence>
<reference evidence="1" key="1">
    <citation type="submission" date="2020-08" db="EMBL/GenBank/DDBJ databases">
        <title>Genome public.</title>
        <authorList>
            <person name="Liu C."/>
            <person name="Sun Q."/>
        </authorList>
    </citation>
    <scope>NUCLEOTIDE SEQUENCE</scope>
    <source>
        <strain evidence="1">NSJ-12</strain>
    </source>
</reference>
<dbReference type="Proteomes" id="UP000655830">
    <property type="component" value="Unassembled WGS sequence"/>
</dbReference>
<evidence type="ECO:0000313" key="1">
    <source>
        <dbReference type="EMBL" id="MBC8580837.1"/>
    </source>
</evidence>
<name>A0A926IEI7_9FIRM</name>
<gene>
    <name evidence="1" type="ORF">H8718_15065</name>
</gene>
<dbReference type="AlphaFoldDB" id="A0A926IEI7"/>
<comment type="caution">
    <text evidence="1">The sequence shown here is derived from an EMBL/GenBank/DDBJ whole genome shotgun (WGS) entry which is preliminary data.</text>
</comment>
<protein>
    <submittedName>
        <fullName evidence="1">Uncharacterized protein</fullName>
    </submittedName>
</protein>
<organism evidence="1 2">
    <name type="scientific">Zhenhengia yiwuensis</name>
    <dbReference type="NCBI Taxonomy" id="2763666"/>
    <lineage>
        <taxon>Bacteria</taxon>
        <taxon>Bacillati</taxon>
        <taxon>Bacillota</taxon>
        <taxon>Clostridia</taxon>
        <taxon>Lachnospirales</taxon>
        <taxon>Lachnospiraceae</taxon>
        <taxon>Zhenhengia</taxon>
    </lineage>
</organism>
<dbReference type="RefSeq" id="WP_249333534.1">
    <property type="nucleotide sequence ID" value="NZ_JACRSY010000029.1"/>
</dbReference>
<evidence type="ECO:0000313" key="2">
    <source>
        <dbReference type="Proteomes" id="UP000655830"/>
    </source>
</evidence>
<keyword evidence="2" id="KW-1185">Reference proteome</keyword>